<feature type="signal peptide" evidence="2">
    <location>
        <begin position="1"/>
        <end position="23"/>
    </location>
</feature>
<evidence type="ECO:0000313" key="4">
    <source>
        <dbReference type="Proteomes" id="UP000233469"/>
    </source>
</evidence>
<evidence type="ECO:0008006" key="5">
    <source>
        <dbReference type="Google" id="ProtNLM"/>
    </source>
</evidence>
<evidence type="ECO:0000256" key="1">
    <source>
        <dbReference type="SAM" id="Coils"/>
    </source>
</evidence>
<dbReference type="VEuPathDB" id="FungiDB:FUN_007211"/>
<dbReference type="VEuPathDB" id="FungiDB:RhiirFUN_019836"/>
<dbReference type="AlphaFoldDB" id="A0A2N1MQV1"/>
<reference evidence="3 4" key="1">
    <citation type="submission" date="2016-04" db="EMBL/GenBank/DDBJ databases">
        <title>Genome analyses suggest a sexual origin of heterokaryosis in a supposedly ancient asexual fungus.</title>
        <authorList>
            <person name="Ropars J."/>
            <person name="Sedzielewska K."/>
            <person name="Noel J."/>
            <person name="Charron P."/>
            <person name="Farinelli L."/>
            <person name="Marton T."/>
            <person name="Kruger M."/>
            <person name="Pelin A."/>
            <person name="Brachmann A."/>
            <person name="Corradi N."/>
        </authorList>
    </citation>
    <scope>NUCLEOTIDE SEQUENCE [LARGE SCALE GENOMIC DNA]</scope>
    <source>
        <strain evidence="3 4">C2</strain>
    </source>
</reference>
<dbReference type="Proteomes" id="UP000233469">
    <property type="component" value="Unassembled WGS sequence"/>
</dbReference>
<sequence>MTTHLQLLPILVLFGVLIKLSDENISLELANTELEDTLAKKKDELMRVRNDLLSAQKAVIKKDSLFQETNSLLLEHISKTSSESKQNEAIGGDKGLEKAECIYKGKKGPRGTLYSSRYIACDDLIVCGYYPDEPKWAFVRYMYGIISKDLKAPYYENIRFSYILPEKIPSVRSFSPERSTAIIFEDVCVAPESIQNRIIPFFTYRHHRNISSIYVIQRYHHTSIIICENILHLVVFNGGSSHQDISKVIGRYTEDMKNTSMVVNNDDLLAIWLRFDTPLDLQKENHLFAMKKLTINDVYAIAGKRDGHEWTTSLNNIKNGKTWCPYCANKASHTIEDAKQVAFSKNRKCLSETYDNSFSHLSWRYSEGHEWNASFNNVKNNKTWCPYCANNRPCTLDDAKQLAYNRNGACLSEYYINNRSALLWMCDKKHRWFATFDNVKHLNSIDIYYPEYGFAIEVQHEKYIKFFHNGNPNNFIKQQARDQLKKELCKENQIALRYVWYYEDPHIVIPEHLRKLGLI</sequence>
<dbReference type="VEuPathDB" id="FungiDB:RhiirA1_396327"/>
<organism evidence="3 4">
    <name type="scientific">Rhizophagus irregularis</name>
    <dbReference type="NCBI Taxonomy" id="588596"/>
    <lineage>
        <taxon>Eukaryota</taxon>
        <taxon>Fungi</taxon>
        <taxon>Fungi incertae sedis</taxon>
        <taxon>Mucoromycota</taxon>
        <taxon>Glomeromycotina</taxon>
        <taxon>Glomeromycetes</taxon>
        <taxon>Glomerales</taxon>
        <taxon>Glomeraceae</taxon>
        <taxon>Rhizophagus</taxon>
    </lineage>
</organism>
<keyword evidence="2" id="KW-0732">Signal</keyword>
<gene>
    <name evidence="3" type="ORF">RhiirC2_854623</name>
</gene>
<keyword evidence="1" id="KW-0175">Coiled coil</keyword>
<protein>
    <recommendedName>
        <fullName evidence="5">Zinc-ribbon domain-containing protein</fullName>
    </recommendedName>
</protein>
<feature type="chain" id="PRO_5014884200" description="Zinc-ribbon domain-containing protein" evidence="2">
    <location>
        <begin position="24"/>
        <end position="519"/>
    </location>
</feature>
<evidence type="ECO:0000256" key="2">
    <source>
        <dbReference type="SAM" id="SignalP"/>
    </source>
</evidence>
<comment type="caution">
    <text evidence="3">The sequence shown here is derived from an EMBL/GenBank/DDBJ whole genome shotgun (WGS) entry which is preliminary data.</text>
</comment>
<dbReference type="VEuPathDB" id="FungiDB:FUN_002976"/>
<proteinExistence type="predicted"/>
<dbReference type="VEuPathDB" id="FungiDB:RhiirA1_479163"/>
<reference evidence="3 4" key="2">
    <citation type="submission" date="2017-10" db="EMBL/GenBank/DDBJ databases">
        <title>Extensive intraspecific genome diversity in a model arbuscular mycorrhizal fungus.</title>
        <authorList>
            <person name="Chen E.C.H."/>
            <person name="Morin E."/>
            <person name="Baudet D."/>
            <person name="Noel J."/>
            <person name="Ndikumana S."/>
            <person name="Charron P."/>
            <person name="St-Onge C."/>
            <person name="Giorgi J."/>
            <person name="Grigoriev I.V."/>
            <person name="Roux C."/>
            <person name="Martin F.M."/>
            <person name="Corradi N."/>
        </authorList>
    </citation>
    <scope>NUCLEOTIDE SEQUENCE [LARGE SCALE GENOMIC DNA]</scope>
    <source>
        <strain evidence="3 4">C2</strain>
    </source>
</reference>
<name>A0A2N1MQV1_9GLOM</name>
<feature type="coiled-coil region" evidence="1">
    <location>
        <begin position="17"/>
        <end position="58"/>
    </location>
</feature>
<evidence type="ECO:0000313" key="3">
    <source>
        <dbReference type="EMBL" id="PKK64010.1"/>
    </source>
</evidence>
<accession>A0A2N1MQV1</accession>
<dbReference type="EMBL" id="LLXL01001525">
    <property type="protein sequence ID" value="PKK64010.1"/>
    <property type="molecule type" value="Genomic_DNA"/>
</dbReference>